<name>A0AAN6G515_9BASI</name>
<protein>
    <submittedName>
        <fullName evidence="2">Uncharacterized protein</fullName>
    </submittedName>
</protein>
<feature type="region of interest" description="Disordered" evidence="1">
    <location>
        <begin position="32"/>
        <end position="62"/>
    </location>
</feature>
<keyword evidence="3" id="KW-1185">Reference proteome</keyword>
<dbReference type="EMBL" id="JAPDMQ010000696">
    <property type="protein sequence ID" value="KAK0521218.1"/>
    <property type="molecule type" value="Genomic_DNA"/>
</dbReference>
<evidence type="ECO:0000313" key="2">
    <source>
        <dbReference type="EMBL" id="KAK0521218.1"/>
    </source>
</evidence>
<accession>A0AAN6G515</accession>
<reference evidence="2" key="1">
    <citation type="journal article" date="2023" name="PhytoFront">
        <title>Draft Genome Resources of Seven Strains of Tilletia horrida, Causal Agent of Kernel Smut of Rice.</title>
        <authorList>
            <person name="Khanal S."/>
            <person name="Antony Babu S."/>
            <person name="Zhou X.G."/>
        </authorList>
    </citation>
    <scope>NUCLEOTIDE SEQUENCE</scope>
    <source>
        <strain evidence="2">TX3</strain>
    </source>
</reference>
<comment type="caution">
    <text evidence="2">The sequence shown here is derived from an EMBL/GenBank/DDBJ whole genome shotgun (WGS) entry which is preliminary data.</text>
</comment>
<feature type="non-terminal residue" evidence="2">
    <location>
        <position position="1"/>
    </location>
</feature>
<dbReference type="AlphaFoldDB" id="A0AAN6G515"/>
<evidence type="ECO:0000256" key="1">
    <source>
        <dbReference type="SAM" id="MobiDB-lite"/>
    </source>
</evidence>
<evidence type="ECO:0000313" key="3">
    <source>
        <dbReference type="Proteomes" id="UP001176521"/>
    </source>
</evidence>
<feature type="compositionally biased region" description="Acidic residues" evidence="1">
    <location>
        <begin position="44"/>
        <end position="53"/>
    </location>
</feature>
<organism evidence="2 3">
    <name type="scientific">Tilletia horrida</name>
    <dbReference type="NCBI Taxonomy" id="155126"/>
    <lineage>
        <taxon>Eukaryota</taxon>
        <taxon>Fungi</taxon>
        <taxon>Dikarya</taxon>
        <taxon>Basidiomycota</taxon>
        <taxon>Ustilaginomycotina</taxon>
        <taxon>Exobasidiomycetes</taxon>
        <taxon>Tilletiales</taxon>
        <taxon>Tilletiaceae</taxon>
        <taxon>Tilletia</taxon>
    </lineage>
</organism>
<sequence>GSQQLLKTDKELHGDFEFDMNDMDKLEAEMDELLISNGRRNEQQDNEEDDDDNQDVHDNADA</sequence>
<dbReference type="Proteomes" id="UP001176521">
    <property type="component" value="Unassembled WGS sequence"/>
</dbReference>
<gene>
    <name evidence="2" type="ORF">OC842_006850</name>
</gene>
<proteinExistence type="predicted"/>